<feature type="transmembrane region" description="Helical" evidence="1">
    <location>
        <begin position="13"/>
        <end position="31"/>
    </location>
</feature>
<keyword evidence="3" id="KW-1185">Reference proteome</keyword>
<reference evidence="2 3" key="1">
    <citation type="journal article" date="2015" name="Environ. Microbiol.">
        <title>Novel viral genomes identified from six metagenomes reveal wide distribution of archaeal viruses and high viral diversity in terrestrial hot springs.</title>
        <authorList>
            <person name="Gudbergsdottir S.R."/>
            <person name="Menzel P."/>
            <person name="Krogh A."/>
            <person name="Young M."/>
            <person name="Peng X."/>
        </authorList>
    </citation>
    <scope>NUCLEOTIDE SEQUENCE [LARGE SCALE GENOMIC DNA]</scope>
    <source>
        <strain evidence="2 3">ABV3</strain>
    </source>
</reference>
<keyword evidence="1" id="KW-1133">Transmembrane helix</keyword>
<dbReference type="GeneID" id="26625124"/>
<dbReference type="KEGG" id="vg:26625124"/>
<keyword evidence="1" id="KW-0812">Transmembrane</keyword>
<feature type="transmembrane region" description="Helical" evidence="1">
    <location>
        <begin position="51"/>
        <end position="75"/>
    </location>
</feature>
<protein>
    <submittedName>
        <fullName evidence="2">Uncharacterized protein</fullName>
    </submittedName>
</protein>
<dbReference type="RefSeq" id="YP_009197923.1">
    <property type="nucleotide sequence ID" value="NC_028787.1"/>
</dbReference>
<keyword evidence="1" id="KW-0472">Membrane</keyword>
<evidence type="ECO:0000313" key="2">
    <source>
        <dbReference type="EMBL" id="ALG96846.1"/>
    </source>
</evidence>
<name>A0A0N9NJL2_9VIRU</name>
<accession>A0A0N9NJL2</accession>
<dbReference type="Proteomes" id="UP000202152">
    <property type="component" value="Segment"/>
</dbReference>
<sequence length="94" mass="10314">MAMLGVSLDIYDVMKGIVLLIVTSGFSYAILEQFDSSKLCYFARLIQSAVIFLLSFIFDSAFGIVIALIEAVIGFGDYIAYQEPSLAFLDPNKA</sequence>
<evidence type="ECO:0000256" key="1">
    <source>
        <dbReference type="SAM" id="Phobius"/>
    </source>
</evidence>
<organism evidence="2 3">
    <name type="scientific">Acidianus bottle-shaped virus 3 strain ABV3</name>
    <dbReference type="NCBI Taxonomy" id="1732174"/>
    <lineage>
        <taxon>Viruses</taxon>
        <taxon>Viruses incertae sedis</taxon>
        <taxon>Ampullaviridae</taxon>
        <taxon>Bottigliavirus</taxon>
        <taxon>Bottigliavirus krisuvikense</taxon>
        <taxon>Bottigliavirus ABV3</taxon>
    </lineage>
</organism>
<dbReference type="EMBL" id="KP282674">
    <property type="protein sequence ID" value="ALG96846.1"/>
    <property type="molecule type" value="Genomic_DNA"/>
</dbReference>
<proteinExistence type="predicted"/>
<evidence type="ECO:0000313" key="3">
    <source>
        <dbReference type="Proteomes" id="UP000202152"/>
    </source>
</evidence>